<proteinExistence type="inferred from homology"/>
<protein>
    <submittedName>
        <fullName evidence="3">Nucleotide-binding universal stress protein, UspA family</fullName>
    </submittedName>
</protein>
<name>A0A1N7B993_9FIRM</name>
<dbReference type="InterPro" id="IPR014729">
    <property type="entry name" value="Rossmann-like_a/b/a_fold"/>
</dbReference>
<dbReference type="PRINTS" id="PR01438">
    <property type="entry name" value="UNVRSLSTRESS"/>
</dbReference>
<comment type="similarity">
    <text evidence="1">Belongs to the universal stress protein A family.</text>
</comment>
<dbReference type="Proteomes" id="UP000185669">
    <property type="component" value="Unassembled WGS sequence"/>
</dbReference>
<evidence type="ECO:0000259" key="2">
    <source>
        <dbReference type="Pfam" id="PF00582"/>
    </source>
</evidence>
<keyword evidence="4" id="KW-1185">Reference proteome</keyword>
<dbReference type="InterPro" id="IPR006016">
    <property type="entry name" value="UspA"/>
</dbReference>
<evidence type="ECO:0000313" key="4">
    <source>
        <dbReference type="Proteomes" id="UP000185669"/>
    </source>
</evidence>
<accession>A0A1N7B993</accession>
<dbReference type="PANTHER" id="PTHR46268:SF6">
    <property type="entry name" value="UNIVERSAL STRESS PROTEIN UP12"/>
    <property type="match status" value="1"/>
</dbReference>
<dbReference type="OrthoDB" id="9794782at2"/>
<evidence type="ECO:0000313" key="3">
    <source>
        <dbReference type="EMBL" id="SIR47931.1"/>
    </source>
</evidence>
<dbReference type="SUPFAM" id="SSF52402">
    <property type="entry name" value="Adenine nucleotide alpha hydrolases-like"/>
    <property type="match status" value="1"/>
</dbReference>
<dbReference type="EMBL" id="FTNC01000029">
    <property type="protein sequence ID" value="SIR47931.1"/>
    <property type="molecule type" value="Genomic_DNA"/>
</dbReference>
<dbReference type="RefSeq" id="WP_076545983.1">
    <property type="nucleotide sequence ID" value="NZ_FTNC01000029.1"/>
</dbReference>
<gene>
    <name evidence="3" type="ORF">SAMN05421834_12920</name>
</gene>
<dbReference type="Pfam" id="PF00582">
    <property type="entry name" value="Usp"/>
    <property type="match status" value="1"/>
</dbReference>
<evidence type="ECO:0000256" key="1">
    <source>
        <dbReference type="ARBA" id="ARBA00008791"/>
    </source>
</evidence>
<dbReference type="InterPro" id="IPR006015">
    <property type="entry name" value="Universal_stress_UspA"/>
</dbReference>
<dbReference type="AlphaFoldDB" id="A0A1N7B993"/>
<reference evidence="4" key="1">
    <citation type="submission" date="2017-01" db="EMBL/GenBank/DDBJ databases">
        <authorList>
            <person name="Varghese N."/>
            <person name="Submissions S."/>
        </authorList>
    </citation>
    <scope>NUCLEOTIDE SEQUENCE [LARGE SCALE GENOMIC DNA]</scope>
    <source>
        <strain evidence="4">ATCC 700103</strain>
    </source>
</reference>
<sequence>MKKILVGVDGTEKSKKTSHIAADLINPESEVTLITVITEAVKEENIKERIKKVMDKEANFFKKRGIKVKKEIHYGHPAEIICNFAAENNFDLIILADKKDEKRSFLLGGTSDKVVRHAKQAVMVVK</sequence>
<dbReference type="PANTHER" id="PTHR46268">
    <property type="entry name" value="STRESS RESPONSE PROTEIN NHAX"/>
    <property type="match status" value="1"/>
</dbReference>
<dbReference type="CDD" id="cd00293">
    <property type="entry name" value="USP-like"/>
    <property type="match status" value="1"/>
</dbReference>
<dbReference type="STRING" id="56779.SAMN05421834_12920"/>
<feature type="domain" description="UspA" evidence="2">
    <location>
        <begin position="1"/>
        <end position="126"/>
    </location>
</feature>
<dbReference type="Gene3D" id="3.40.50.620">
    <property type="entry name" value="HUPs"/>
    <property type="match status" value="1"/>
</dbReference>
<organism evidence="3 4">
    <name type="scientific">Halanaerobium kushneri</name>
    <dbReference type="NCBI Taxonomy" id="56779"/>
    <lineage>
        <taxon>Bacteria</taxon>
        <taxon>Bacillati</taxon>
        <taxon>Bacillota</taxon>
        <taxon>Clostridia</taxon>
        <taxon>Halanaerobiales</taxon>
        <taxon>Halanaerobiaceae</taxon>
        <taxon>Halanaerobium</taxon>
    </lineage>
</organism>